<gene>
    <name evidence="3" type="ORF">Cadr_000006627</name>
</gene>
<dbReference type="AlphaFoldDB" id="A0A5N4E8W7"/>
<evidence type="ECO:0000259" key="2">
    <source>
        <dbReference type="PROSITE" id="PS51112"/>
    </source>
</evidence>
<dbReference type="InterPro" id="IPR036071">
    <property type="entry name" value="AMMECR1_dom_sf"/>
</dbReference>
<dbReference type="Pfam" id="PF01871">
    <property type="entry name" value="AMMECR1"/>
    <property type="match status" value="2"/>
</dbReference>
<feature type="region of interest" description="Disordered" evidence="1">
    <location>
        <begin position="1"/>
        <end position="33"/>
    </location>
</feature>
<dbReference type="InterPro" id="IPR027485">
    <property type="entry name" value="AMMECR1_N"/>
</dbReference>
<name>A0A5N4E8W7_CAMDR</name>
<evidence type="ECO:0000313" key="4">
    <source>
        <dbReference type="Proteomes" id="UP000299084"/>
    </source>
</evidence>
<evidence type="ECO:0000256" key="1">
    <source>
        <dbReference type="SAM" id="MobiDB-lite"/>
    </source>
</evidence>
<keyword evidence="4" id="KW-1185">Reference proteome</keyword>
<comment type="caution">
    <text evidence="3">The sequence shown here is derived from an EMBL/GenBank/DDBJ whole genome shotgun (WGS) entry which is preliminary data.</text>
</comment>
<dbReference type="PANTHER" id="PTHR13016">
    <property type="entry name" value="AMMECR1 HOMOLOG"/>
    <property type="match status" value="1"/>
</dbReference>
<dbReference type="InterPro" id="IPR002733">
    <property type="entry name" value="AMMECR1_domain"/>
</dbReference>
<dbReference type="EMBL" id="JWIN03000005">
    <property type="protein sequence ID" value="KAB1279466.1"/>
    <property type="molecule type" value="Genomic_DNA"/>
</dbReference>
<dbReference type="PROSITE" id="PS51112">
    <property type="entry name" value="AMMECR1"/>
    <property type="match status" value="1"/>
</dbReference>
<dbReference type="Gene3D" id="3.30.700.20">
    <property type="entry name" value="Hypothetical protein ph0010, domain 1"/>
    <property type="match status" value="2"/>
</dbReference>
<feature type="compositionally biased region" description="Acidic residues" evidence="1">
    <location>
        <begin position="24"/>
        <end position="33"/>
    </location>
</feature>
<dbReference type="Gene3D" id="3.30.1490.150">
    <property type="entry name" value="Hypothetical protein ph0010, domain 2"/>
    <property type="match status" value="1"/>
</dbReference>
<evidence type="ECO:0000313" key="3">
    <source>
        <dbReference type="EMBL" id="KAB1279466.1"/>
    </source>
</evidence>
<dbReference type="SUPFAM" id="SSF143447">
    <property type="entry name" value="AMMECR1-like"/>
    <property type="match status" value="2"/>
</dbReference>
<dbReference type="Proteomes" id="UP000299084">
    <property type="component" value="Unassembled WGS sequence"/>
</dbReference>
<reference evidence="3 4" key="1">
    <citation type="journal article" date="2019" name="Mol. Ecol. Resour.">
        <title>Improving Illumina assemblies with Hi-C and long reads: an example with the North African dromedary.</title>
        <authorList>
            <person name="Elbers J.P."/>
            <person name="Rogers M.F."/>
            <person name="Perelman P.L."/>
            <person name="Proskuryakova A.A."/>
            <person name="Serdyukova N.A."/>
            <person name="Johnson W.E."/>
            <person name="Horin P."/>
            <person name="Corander J."/>
            <person name="Murphy D."/>
            <person name="Burger P.A."/>
        </authorList>
    </citation>
    <scope>NUCLEOTIDE SEQUENCE [LARGE SCALE GENOMIC DNA]</scope>
    <source>
        <strain evidence="3">Drom800</strain>
        <tissue evidence="3">Blood</tissue>
    </source>
</reference>
<proteinExistence type="predicted"/>
<dbReference type="PANTHER" id="PTHR13016:SF1">
    <property type="entry name" value="AMMECR1-LIKE PROTEIN"/>
    <property type="match status" value="1"/>
</dbReference>
<protein>
    <submittedName>
        <fullName evidence="3">AMMECR1-like protein</fullName>
    </submittedName>
</protein>
<organism evidence="3 4">
    <name type="scientific">Camelus dromedarius</name>
    <name type="common">Dromedary</name>
    <name type="synonym">Arabian camel</name>
    <dbReference type="NCBI Taxonomy" id="9838"/>
    <lineage>
        <taxon>Eukaryota</taxon>
        <taxon>Metazoa</taxon>
        <taxon>Chordata</taxon>
        <taxon>Craniata</taxon>
        <taxon>Vertebrata</taxon>
        <taxon>Euteleostomi</taxon>
        <taxon>Mammalia</taxon>
        <taxon>Eutheria</taxon>
        <taxon>Laurasiatheria</taxon>
        <taxon>Artiodactyla</taxon>
        <taxon>Tylopoda</taxon>
        <taxon>Camelidae</taxon>
        <taxon>Camelus</taxon>
    </lineage>
</organism>
<accession>A0A5N4E8W7</accession>
<feature type="compositionally biased region" description="Basic and acidic residues" evidence="1">
    <location>
        <begin position="9"/>
        <end position="23"/>
    </location>
</feature>
<sequence>MLADEEEQVSSRRTELGTWTREESTEEEEDVEDSPLFVTWKTGRDKRLRGCIGTFSAMNLHSGLREYTLTSSRFGNVRADDVGSSARAASLMFSVPSSALKDSRFPPLTREELPKLFCSVSLLTNFEDASDYLDWEVRTAAFGTLHLSPGAAVGVHGIRIEFINEKGVKRTATYLPEVAKEQDWDQIQTIDSLLRKGGFKAPITSEFRKTIKLTRYRSEKVTISYAEYIASRQHCFQNGTLHAPPLYNHYS</sequence>
<dbReference type="InterPro" id="IPR023473">
    <property type="entry name" value="AMMECR1"/>
</dbReference>
<feature type="domain" description="AMMECR1" evidence="2">
    <location>
        <begin position="1"/>
        <end position="232"/>
    </location>
</feature>